<dbReference type="KEGG" id="sera:Ser39006_005475"/>
<reference evidence="3 4" key="1">
    <citation type="journal article" date="2013" name="Genome Announc.">
        <title>Draft genome sequence of Serratia sp. strain ATCC 39006, a model bacterium for analysis of the biosynthesis and regulation of prodigiosin, a carbapenem, and gas vesicles.</title>
        <authorList>
            <person name="Fineran P.C."/>
            <person name="Iglesias Cans M.C."/>
            <person name="Ramsay J.P."/>
            <person name="Wilf N.M."/>
            <person name="Cossyleon D."/>
            <person name="McNeil M.B."/>
            <person name="Williamson N.R."/>
            <person name="Monson R.E."/>
            <person name="Becher S.A."/>
            <person name="Stanton J.A."/>
            <person name="Brugger K."/>
            <person name="Brown S.D."/>
            <person name="Salmond G.P."/>
        </authorList>
    </citation>
    <scope>NUCLEOTIDE SEQUENCE [LARGE SCALE GENOMIC DNA]</scope>
    <source>
        <strain evidence="3">ATCC 39006</strain>
        <strain evidence="4">ATCC 39006 / SC 11482</strain>
    </source>
</reference>
<dbReference type="Proteomes" id="UP000017700">
    <property type="component" value="Chromosome"/>
</dbReference>
<feature type="domain" description="Calcium-mediated lectin" evidence="1">
    <location>
        <begin position="15"/>
        <end position="128"/>
    </location>
</feature>
<dbReference type="InterPro" id="IPR036684">
    <property type="entry name" value="Ca_lectin_sf"/>
</dbReference>
<reference evidence="3" key="2">
    <citation type="submission" date="2013-09" db="EMBL/GenBank/DDBJ databases">
        <authorList>
            <person name="Wang G."/>
            <person name="Yang Y."/>
            <person name="Su Y."/>
        </authorList>
    </citation>
    <scope>NUCLEOTIDE SEQUENCE</scope>
    <source>
        <strain evidence="3">ATCC 39006</strain>
    </source>
</reference>
<dbReference type="Pfam" id="PF07472">
    <property type="entry name" value="PA-IIL"/>
    <property type="match status" value="1"/>
</dbReference>
<evidence type="ECO:0000313" key="5">
    <source>
        <dbReference type="Proteomes" id="UP000233778"/>
    </source>
</evidence>
<dbReference type="STRING" id="104623.Ser39006_04006"/>
<dbReference type="EMBL" id="CP025085">
    <property type="protein sequence ID" value="AUG99310.1"/>
    <property type="molecule type" value="Genomic_DNA"/>
</dbReference>
<dbReference type="OrthoDB" id="6022587at2"/>
<dbReference type="Gene3D" id="2.60.120.400">
    <property type="entry name" value="Calcium-mediated lectin"/>
    <property type="match status" value="1"/>
</dbReference>
<name>A0A2I5T420_SERS3</name>
<accession>A0A2I5T420</accession>
<sequence>MTIGPVSGNGIAISIPANKIVFWSALVQSSANQFIQLKDSNANIVFTVQGASSSGGIPTQIGSGFFQADTSGSYSIWIGTNGGKSYSQILWSQDVITSGSSVYFGKYIFASEDAMDYDYNDSFIQLQWFQNVG</sequence>
<gene>
    <name evidence="2" type="ORF">CWC46_05470</name>
    <name evidence="3" type="ORF">Ser39006_005475</name>
</gene>
<dbReference type="AlphaFoldDB" id="A0A2I5T420"/>
<organism evidence="3 4">
    <name type="scientific">Serratia sp. (strain ATCC 39006)</name>
    <name type="common">Prodigiosinella confusarubida</name>
    <dbReference type="NCBI Taxonomy" id="104623"/>
    <lineage>
        <taxon>Bacteria</taxon>
        <taxon>Pseudomonadati</taxon>
        <taxon>Pseudomonadota</taxon>
        <taxon>Gammaproteobacteria</taxon>
        <taxon>Enterobacterales</taxon>
        <taxon>Pectobacteriaceae</taxon>
        <taxon>Prodigiosinella</taxon>
    </lineage>
</organism>
<dbReference type="EMBL" id="CP025084">
    <property type="protein sequence ID" value="AUH03628.1"/>
    <property type="molecule type" value="Genomic_DNA"/>
</dbReference>
<evidence type="ECO:0000259" key="1">
    <source>
        <dbReference type="Pfam" id="PF07472"/>
    </source>
</evidence>
<keyword evidence="4" id="KW-1185">Reference proteome</keyword>
<dbReference type="RefSeq" id="WP_021017266.1">
    <property type="nucleotide sequence ID" value="NZ_CP025084.1"/>
</dbReference>
<proteinExistence type="predicted"/>
<reference evidence="2 5" key="3">
    <citation type="submission" date="2017-11" db="EMBL/GenBank/DDBJ databases">
        <title>Complete genome sequence of Serratia sp. ATCC 39006 LacA.</title>
        <authorList>
            <person name="Hampton H.G."/>
            <person name="Jackson S.A."/>
            <person name="Jauregui R."/>
            <person name="Poulter G.T.M."/>
            <person name="Salmond G.P.C."/>
            <person name="Fineran P.C."/>
        </authorList>
    </citation>
    <scope>NUCLEOTIDE SEQUENCE [LARGE SCALE GENOMIC DNA]</scope>
    <source>
        <strain evidence="2 5">ATCC 39006</strain>
    </source>
</reference>
<evidence type="ECO:0000313" key="3">
    <source>
        <dbReference type="EMBL" id="AUH03628.1"/>
    </source>
</evidence>
<protein>
    <recommendedName>
        <fullName evidence="1">Calcium-mediated lectin domain-containing protein</fullName>
    </recommendedName>
</protein>
<reference evidence="3" key="4">
    <citation type="submission" date="2017-11" db="EMBL/GenBank/DDBJ databases">
        <title>Complete genome sequence of Serratia sp. ATCC 39006.</title>
        <authorList>
            <person name="Hampton H.G."/>
            <person name="Jackson S.A."/>
            <person name="Jauregui R."/>
            <person name="Poulter G.T.M."/>
            <person name="Salmond G.P.C."/>
            <person name="Fineran P.C."/>
        </authorList>
    </citation>
    <scope>NUCLEOTIDE SEQUENCE</scope>
    <source>
        <strain evidence="3">ATCC 39006</strain>
    </source>
</reference>
<dbReference type="InterPro" id="IPR010907">
    <property type="entry name" value="Ca-mediated_lectin"/>
</dbReference>
<dbReference type="KEGG" id="serq:CWC46_05470"/>
<evidence type="ECO:0000313" key="2">
    <source>
        <dbReference type="EMBL" id="AUG99310.1"/>
    </source>
</evidence>
<dbReference type="Proteomes" id="UP000233778">
    <property type="component" value="Chromosome"/>
</dbReference>
<evidence type="ECO:0000313" key="4">
    <source>
        <dbReference type="Proteomes" id="UP000017700"/>
    </source>
</evidence>